<dbReference type="FunFam" id="3.20.20.150:FF:000008">
    <property type="entry name" value="Protein arginine N-methyltransferase 5"/>
    <property type="match status" value="1"/>
</dbReference>
<dbReference type="PANTHER" id="PTHR10738">
    <property type="entry name" value="PROTEIN ARGININE N-METHYLTRANSFERASE 5"/>
    <property type="match status" value="1"/>
</dbReference>
<dbReference type="OrthoDB" id="1368803at2759"/>
<dbReference type="GO" id="GO:0016274">
    <property type="term" value="F:protein-arginine N-methyltransferase activity"/>
    <property type="evidence" value="ECO:0007669"/>
    <property type="project" value="InterPro"/>
</dbReference>
<dbReference type="Pfam" id="PF05185">
    <property type="entry name" value="PRMT5"/>
    <property type="match status" value="1"/>
</dbReference>
<feature type="domain" description="PRMT5 TIM barrel" evidence="7">
    <location>
        <begin position="31"/>
        <end position="299"/>
    </location>
</feature>
<keyword evidence="1 4" id="KW-0489">Methyltransferase</keyword>
<keyword evidence="2 4" id="KW-0808">Transferase</keyword>
<dbReference type="eggNOG" id="KOG0822">
    <property type="taxonomic scope" value="Eukaryota"/>
</dbReference>
<dbReference type="GO" id="GO:0005634">
    <property type="term" value="C:nucleus"/>
    <property type="evidence" value="ECO:0007669"/>
    <property type="project" value="TreeGrafter"/>
</dbReference>
<evidence type="ECO:0000256" key="1">
    <source>
        <dbReference type="ARBA" id="ARBA00022603"/>
    </source>
</evidence>
<dbReference type="InParanoid" id="D8LQH7"/>
<dbReference type="InterPro" id="IPR025799">
    <property type="entry name" value="Arg_MeTrfase"/>
</dbReference>
<organism evidence="9 10">
    <name type="scientific">Ectocarpus siliculosus</name>
    <name type="common">Brown alga</name>
    <name type="synonym">Conferva siliculosa</name>
    <dbReference type="NCBI Taxonomy" id="2880"/>
    <lineage>
        <taxon>Eukaryota</taxon>
        <taxon>Sar</taxon>
        <taxon>Stramenopiles</taxon>
        <taxon>Ochrophyta</taxon>
        <taxon>PX clade</taxon>
        <taxon>Phaeophyceae</taxon>
        <taxon>Ectocarpales</taxon>
        <taxon>Ectocarpaceae</taxon>
        <taxon>Ectocarpus</taxon>
    </lineage>
</organism>
<dbReference type="Pfam" id="PF17286">
    <property type="entry name" value="PRMT5_C"/>
    <property type="match status" value="1"/>
</dbReference>
<gene>
    <name evidence="9" type="primary">SKB1</name>
    <name evidence="9" type="ORF">Esi_0006_0115</name>
</gene>
<dbReference type="InterPro" id="IPR029063">
    <property type="entry name" value="SAM-dependent_MTases_sf"/>
</dbReference>
<name>D8LQH7_ECTSI</name>
<sequence length="739" mass="82450">MAEKGKLIIGFETNCVPDLNALLDDARKDHFDFVAIPLVHPRFKRDALGVSSRREDPLTRSDFLLDSRQWSSLIVGKISEWLDMDSPCEESAWASELAFKQEMAWATHLALAAVIAPAPKPGRCSNYARCINQVAQELTYLAVWLRIPLVHPESLDPELNGTKGSAINGKGGSGGEGEGGDVGKVSTGGGTGAVEDPWETWNAIRVMCEHKSCLSVVLEMTADLPAQSILDRWVGEPVKAVIVSTKVFLTNKKGFPTLSRRHQDFATAMIKQKVQFVVKGRSHHASGYLPYLQYLEHLRTRLPAPKEHENFEAPYLDYLQAPLQPLMDNLESQTYEAFEKDPVKYKQYERAIVKALELEKKKEGIDTTVLMVVGAGRGPLVQAALNAGATAGRPLKVYAVEKNANAVITLRNRAIMDKWTNVTIVAKDMREFAPEEKADILVSELLGSWGDNELSPECLDGAQRFLKDGGVSIPQEYTSYVAPMSSHKLWREVSNFEELKRLETAYVVKLHNFVQLAEEKACFTFHHPSEEVGGEVHNKRHVEVDFDVEQASTLHGFAGFFDSRLFADIHISIVPSTFSEGMFSWFPLYIPLRTPVVLKPGDKVSAHFWRCTSSNKVVVRVGPHLPRPLTNTQSQRSILLDRPLACGTRRTSRVRLASWCGCRQCQRYVASELFRFCLKQRCCDFLGSQAVSRRPCLGMRPAVLPPFCGEALDGVCVCTTRHPHSIWGTNSSCCQVCRH</sequence>
<dbReference type="GO" id="GO:0032259">
    <property type="term" value="P:methylation"/>
    <property type="evidence" value="ECO:0007669"/>
    <property type="project" value="UniProtKB-KW"/>
</dbReference>
<evidence type="ECO:0000256" key="5">
    <source>
        <dbReference type="SAM" id="MobiDB-lite"/>
    </source>
</evidence>
<dbReference type="EMBL" id="FN649729">
    <property type="protein sequence ID" value="CBN78741.1"/>
    <property type="molecule type" value="Genomic_DNA"/>
</dbReference>
<dbReference type="OMA" id="IKYAWYE"/>
<dbReference type="SUPFAM" id="SSF53335">
    <property type="entry name" value="S-adenosyl-L-methionine-dependent methyltransferases"/>
    <property type="match status" value="1"/>
</dbReference>
<reference evidence="9 10" key="1">
    <citation type="journal article" date="2010" name="Nature">
        <title>The Ectocarpus genome and the independent evolution of multicellularity in brown algae.</title>
        <authorList>
            <person name="Cock J.M."/>
            <person name="Sterck L."/>
            <person name="Rouze P."/>
            <person name="Scornet D."/>
            <person name="Allen A.E."/>
            <person name="Amoutzias G."/>
            <person name="Anthouard V."/>
            <person name="Artiguenave F."/>
            <person name="Aury J.M."/>
            <person name="Badger J.H."/>
            <person name="Beszteri B."/>
            <person name="Billiau K."/>
            <person name="Bonnet E."/>
            <person name="Bothwell J.H."/>
            <person name="Bowler C."/>
            <person name="Boyen C."/>
            <person name="Brownlee C."/>
            <person name="Carrano C.J."/>
            <person name="Charrier B."/>
            <person name="Cho G.Y."/>
            <person name="Coelho S.M."/>
            <person name="Collen J."/>
            <person name="Corre E."/>
            <person name="Da Silva C."/>
            <person name="Delage L."/>
            <person name="Delaroque N."/>
            <person name="Dittami S.M."/>
            <person name="Doulbeau S."/>
            <person name="Elias M."/>
            <person name="Farnham G."/>
            <person name="Gachon C.M."/>
            <person name="Gschloessl B."/>
            <person name="Heesch S."/>
            <person name="Jabbari K."/>
            <person name="Jubin C."/>
            <person name="Kawai H."/>
            <person name="Kimura K."/>
            <person name="Kloareg B."/>
            <person name="Kupper F.C."/>
            <person name="Lang D."/>
            <person name="Le Bail A."/>
            <person name="Leblanc C."/>
            <person name="Lerouge P."/>
            <person name="Lohr M."/>
            <person name="Lopez P.J."/>
            <person name="Martens C."/>
            <person name="Maumus F."/>
            <person name="Michel G."/>
            <person name="Miranda-Saavedra D."/>
            <person name="Morales J."/>
            <person name="Moreau H."/>
            <person name="Motomura T."/>
            <person name="Nagasato C."/>
            <person name="Napoli C.A."/>
            <person name="Nelson D.R."/>
            <person name="Nyvall-Collen P."/>
            <person name="Peters A.F."/>
            <person name="Pommier C."/>
            <person name="Potin P."/>
            <person name="Poulain J."/>
            <person name="Quesneville H."/>
            <person name="Read B."/>
            <person name="Rensing S.A."/>
            <person name="Ritter A."/>
            <person name="Rousvoal S."/>
            <person name="Samanta M."/>
            <person name="Samson G."/>
            <person name="Schroeder D.C."/>
            <person name="Segurens B."/>
            <person name="Strittmatter M."/>
            <person name="Tonon T."/>
            <person name="Tregear J.W."/>
            <person name="Valentin K."/>
            <person name="von Dassow P."/>
            <person name="Yamagishi T."/>
            <person name="Van de Peer Y."/>
            <person name="Wincker P."/>
        </authorList>
    </citation>
    <scope>NUCLEOTIDE SEQUENCE [LARGE SCALE GENOMIC DNA]</scope>
    <source>
        <strain evidence="10">Ec32 / CCAP1310/4</strain>
    </source>
</reference>
<dbReference type="FunCoup" id="D8LQH7">
    <property type="interactions" value="476"/>
</dbReference>
<evidence type="ECO:0000259" key="7">
    <source>
        <dbReference type="Pfam" id="PF17285"/>
    </source>
</evidence>
<feature type="region of interest" description="Disordered" evidence="5">
    <location>
        <begin position="160"/>
        <end position="191"/>
    </location>
</feature>
<dbReference type="Gene3D" id="3.40.50.150">
    <property type="entry name" value="Vaccinia Virus protein VP39"/>
    <property type="match status" value="1"/>
</dbReference>
<dbReference type="InterPro" id="IPR035248">
    <property type="entry name" value="PRMT5_C"/>
</dbReference>
<accession>D8LQH7</accession>
<feature type="domain" description="PRMT5 arginine-N-methyltransferase" evidence="6">
    <location>
        <begin position="307"/>
        <end position="473"/>
    </location>
</feature>
<dbReference type="Proteomes" id="UP000002630">
    <property type="component" value="Linkage Group LG04"/>
</dbReference>
<dbReference type="PANTHER" id="PTHR10738:SF0">
    <property type="entry name" value="PROTEIN ARGININE N-METHYLTRANSFERASE 5"/>
    <property type="match status" value="1"/>
</dbReference>
<evidence type="ECO:0000313" key="9">
    <source>
        <dbReference type="EMBL" id="CBN78741.1"/>
    </source>
</evidence>
<evidence type="ECO:0000313" key="10">
    <source>
        <dbReference type="Proteomes" id="UP000002630"/>
    </source>
</evidence>
<proteinExistence type="predicted"/>
<dbReference type="AlphaFoldDB" id="D8LQH7"/>
<dbReference type="GO" id="GO:0006355">
    <property type="term" value="P:regulation of DNA-templated transcription"/>
    <property type="evidence" value="ECO:0007669"/>
    <property type="project" value="TreeGrafter"/>
</dbReference>
<evidence type="ECO:0000256" key="2">
    <source>
        <dbReference type="ARBA" id="ARBA00022679"/>
    </source>
</evidence>
<evidence type="ECO:0000256" key="4">
    <source>
        <dbReference type="PROSITE-ProRule" id="PRU01015"/>
    </source>
</evidence>
<dbReference type="STRING" id="2880.D8LQH7"/>
<dbReference type="Pfam" id="PF17285">
    <property type="entry name" value="PRMT5_TIM"/>
    <property type="match status" value="1"/>
</dbReference>
<evidence type="ECO:0000259" key="8">
    <source>
        <dbReference type="Pfam" id="PF17286"/>
    </source>
</evidence>
<keyword evidence="3 4" id="KW-0949">S-adenosyl-L-methionine</keyword>
<protein>
    <submittedName>
        <fullName evidence="9">Arginine-N-methyltransferase</fullName>
    </submittedName>
</protein>
<dbReference type="Gene3D" id="3.20.20.150">
    <property type="entry name" value="Divalent-metal-dependent TIM barrel enzymes"/>
    <property type="match status" value="1"/>
</dbReference>
<dbReference type="Gene3D" id="2.70.160.11">
    <property type="entry name" value="Hnrnp arginine n-methyltransferase1"/>
    <property type="match status" value="1"/>
</dbReference>
<dbReference type="PROSITE" id="PS51678">
    <property type="entry name" value="SAM_MT_PRMT"/>
    <property type="match status" value="1"/>
</dbReference>
<dbReference type="GO" id="GO:0005829">
    <property type="term" value="C:cytosol"/>
    <property type="evidence" value="ECO:0007669"/>
    <property type="project" value="TreeGrafter"/>
</dbReference>
<dbReference type="InterPro" id="IPR035075">
    <property type="entry name" value="PRMT5"/>
</dbReference>
<dbReference type="InterPro" id="IPR035247">
    <property type="entry name" value="PRMT5_TIM"/>
</dbReference>
<feature type="domain" description="PRMT5 oligomerisation" evidence="8">
    <location>
        <begin position="476"/>
        <end position="617"/>
    </location>
</feature>
<evidence type="ECO:0000259" key="6">
    <source>
        <dbReference type="Pfam" id="PF05185"/>
    </source>
</evidence>
<feature type="compositionally biased region" description="Gly residues" evidence="5">
    <location>
        <begin position="169"/>
        <end position="191"/>
    </location>
</feature>
<keyword evidence="10" id="KW-1185">Reference proteome</keyword>
<evidence type="ECO:0000256" key="3">
    <source>
        <dbReference type="ARBA" id="ARBA00022691"/>
    </source>
</evidence>
<dbReference type="EMBL" id="FN648818">
    <property type="protein sequence ID" value="CBN78741.1"/>
    <property type="molecule type" value="Genomic_DNA"/>
</dbReference>
<dbReference type="CDD" id="cd02440">
    <property type="entry name" value="AdoMet_MTases"/>
    <property type="match status" value="1"/>
</dbReference>